<dbReference type="EMBL" id="BAABBW010000004">
    <property type="protein sequence ID" value="GAA4176544.1"/>
    <property type="molecule type" value="Genomic_DNA"/>
</dbReference>
<keyword evidence="2" id="KW-1185">Reference proteome</keyword>
<reference evidence="2" key="1">
    <citation type="journal article" date="2019" name="Int. J. Syst. Evol. Microbiol.">
        <title>The Global Catalogue of Microorganisms (GCM) 10K type strain sequencing project: providing services to taxonomists for standard genome sequencing and annotation.</title>
        <authorList>
            <consortium name="The Broad Institute Genomics Platform"/>
            <consortium name="The Broad Institute Genome Sequencing Center for Infectious Disease"/>
            <person name="Wu L."/>
            <person name="Ma J."/>
        </authorList>
    </citation>
    <scope>NUCLEOTIDE SEQUENCE [LARGE SCALE GENOMIC DNA]</scope>
    <source>
        <strain evidence="2">JCM 17591</strain>
    </source>
</reference>
<evidence type="ECO:0000313" key="2">
    <source>
        <dbReference type="Proteomes" id="UP001501079"/>
    </source>
</evidence>
<organism evidence="1 2">
    <name type="scientific">Gryllotalpicola koreensis</name>
    <dbReference type="NCBI Taxonomy" id="993086"/>
    <lineage>
        <taxon>Bacteria</taxon>
        <taxon>Bacillati</taxon>
        <taxon>Actinomycetota</taxon>
        <taxon>Actinomycetes</taxon>
        <taxon>Micrococcales</taxon>
        <taxon>Microbacteriaceae</taxon>
        <taxon>Gryllotalpicola</taxon>
    </lineage>
</organism>
<accession>A0ABP8A2W8</accession>
<proteinExistence type="predicted"/>
<protein>
    <submittedName>
        <fullName evidence="1">Uncharacterized protein</fullName>
    </submittedName>
</protein>
<name>A0ABP8A2W8_9MICO</name>
<dbReference type="Proteomes" id="UP001501079">
    <property type="component" value="Unassembled WGS sequence"/>
</dbReference>
<sequence>MSAETKAALDQAIAVHVADELNGAMVNGYALIAAGANTEDFDNERVQYLSEFADRQPHYVGLGLVRALQLQLESGDD</sequence>
<comment type="caution">
    <text evidence="1">The sequence shown here is derived from an EMBL/GenBank/DDBJ whole genome shotgun (WGS) entry which is preliminary data.</text>
</comment>
<dbReference type="RefSeq" id="WP_344754680.1">
    <property type="nucleotide sequence ID" value="NZ_BAABBW010000004.1"/>
</dbReference>
<evidence type="ECO:0000313" key="1">
    <source>
        <dbReference type="EMBL" id="GAA4176544.1"/>
    </source>
</evidence>
<gene>
    <name evidence="1" type="ORF">GCM10022287_23910</name>
</gene>